<feature type="transmembrane region" description="Helical" evidence="7">
    <location>
        <begin position="12"/>
        <end position="40"/>
    </location>
</feature>
<comment type="similarity">
    <text evidence="2">Belongs to the CPA3 antiporters (TC 2.A.63) subunit E family.</text>
</comment>
<keyword evidence="6 7" id="KW-0472">Membrane</keyword>
<dbReference type="InterPro" id="IPR002758">
    <property type="entry name" value="Cation_antiport_E"/>
</dbReference>
<comment type="subcellular location">
    <subcellularLocation>
        <location evidence="1">Cell membrane</location>
        <topology evidence="1">Multi-pass membrane protein</topology>
    </subcellularLocation>
</comment>
<evidence type="ECO:0000256" key="7">
    <source>
        <dbReference type="SAM" id="Phobius"/>
    </source>
</evidence>
<evidence type="ECO:0000256" key="4">
    <source>
        <dbReference type="ARBA" id="ARBA00022692"/>
    </source>
</evidence>
<reference evidence="8 9" key="1">
    <citation type="submission" date="2023-09" db="EMBL/GenBank/DDBJ databases">
        <authorList>
            <person name="Rey-Velasco X."/>
        </authorList>
    </citation>
    <scope>NUCLEOTIDE SEQUENCE [LARGE SCALE GENOMIC DNA]</scope>
    <source>
        <strain evidence="8 9">F188</strain>
    </source>
</reference>
<keyword evidence="5 7" id="KW-1133">Transmembrane helix</keyword>
<proteinExistence type="inferred from homology"/>
<dbReference type="Pfam" id="PF01899">
    <property type="entry name" value="MNHE"/>
    <property type="match status" value="1"/>
</dbReference>
<evidence type="ECO:0000313" key="8">
    <source>
        <dbReference type="EMBL" id="MDT0690744.1"/>
    </source>
</evidence>
<dbReference type="Proteomes" id="UP001261624">
    <property type="component" value="Unassembled WGS sequence"/>
</dbReference>
<organism evidence="8 9">
    <name type="scientific">Autumnicola patrickiae</name>
    <dbReference type="NCBI Taxonomy" id="3075591"/>
    <lineage>
        <taxon>Bacteria</taxon>
        <taxon>Pseudomonadati</taxon>
        <taxon>Bacteroidota</taxon>
        <taxon>Flavobacteriia</taxon>
        <taxon>Flavobacteriales</taxon>
        <taxon>Flavobacteriaceae</taxon>
        <taxon>Autumnicola</taxon>
    </lineage>
</organism>
<keyword evidence="3" id="KW-1003">Cell membrane</keyword>
<keyword evidence="9" id="KW-1185">Reference proteome</keyword>
<evidence type="ECO:0000256" key="6">
    <source>
        <dbReference type="ARBA" id="ARBA00023136"/>
    </source>
</evidence>
<name>A0ABU3E442_9FLAO</name>
<feature type="transmembrane region" description="Helical" evidence="7">
    <location>
        <begin position="52"/>
        <end position="71"/>
    </location>
</feature>
<dbReference type="PANTHER" id="PTHR34584">
    <property type="entry name" value="NA(+)/H(+) ANTIPORTER SUBUNIT E1"/>
    <property type="match status" value="1"/>
</dbReference>
<evidence type="ECO:0000256" key="3">
    <source>
        <dbReference type="ARBA" id="ARBA00022475"/>
    </source>
</evidence>
<evidence type="ECO:0000256" key="5">
    <source>
        <dbReference type="ARBA" id="ARBA00022989"/>
    </source>
</evidence>
<dbReference type="EMBL" id="JAVRHM010000015">
    <property type="protein sequence ID" value="MDT0690744.1"/>
    <property type="molecule type" value="Genomic_DNA"/>
</dbReference>
<dbReference type="PIRSF" id="PIRSF019239">
    <property type="entry name" value="MrpE"/>
    <property type="match status" value="1"/>
</dbReference>
<sequence length="160" mass="18213">MKGRFVSNILLTFVWVALTGNFAFANYLFGFVLSFFILWVITSANGKGDSKYFTLLPKIISFIFFFFYELFKANLQVAYEVVTPGFRMTPGIVKVPLTIQTDLGITFLANMISLTPGTLSLDVSNDKKVLYVHSMYITDREEFISGIKNGFEKRILEILQ</sequence>
<keyword evidence="4 7" id="KW-0812">Transmembrane</keyword>
<evidence type="ECO:0000256" key="2">
    <source>
        <dbReference type="ARBA" id="ARBA00006228"/>
    </source>
</evidence>
<gene>
    <name evidence="8" type="ORF">RM549_13170</name>
</gene>
<comment type="caution">
    <text evidence="8">The sequence shown here is derived from an EMBL/GenBank/DDBJ whole genome shotgun (WGS) entry which is preliminary data.</text>
</comment>
<dbReference type="RefSeq" id="WP_311685573.1">
    <property type="nucleotide sequence ID" value="NZ_JAVRHM010000015.1"/>
</dbReference>
<evidence type="ECO:0000256" key="1">
    <source>
        <dbReference type="ARBA" id="ARBA00004651"/>
    </source>
</evidence>
<protein>
    <submittedName>
        <fullName evidence="8">Na+/H+ antiporter subunit E</fullName>
    </submittedName>
</protein>
<dbReference type="PANTHER" id="PTHR34584:SF1">
    <property type="entry name" value="NA(+)_H(+) ANTIPORTER SUBUNIT E1"/>
    <property type="match status" value="1"/>
</dbReference>
<accession>A0ABU3E442</accession>
<evidence type="ECO:0000313" key="9">
    <source>
        <dbReference type="Proteomes" id="UP001261624"/>
    </source>
</evidence>